<keyword evidence="3" id="KW-1185">Reference proteome</keyword>
<feature type="signal peptide" evidence="1">
    <location>
        <begin position="1"/>
        <end position="16"/>
    </location>
</feature>
<dbReference type="AlphaFoldDB" id="A0A9W8IH67"/>
<gene>
    <name evidence="2" type="ORF">IWW36_001222</name>
</gene>
<accession>A0A9W8IH67</accession>
<organism evidence="2 3">
    <name type="scientific">Coemansia brasiliensis</name>
    <dbReference type="NCBI Taxonomy" id="2650707"/>
    <lineage>
        <taxon>Eukaryota</taxon>
        <taxon>Fungi</taxon>
        <taxon>Fungi incertae sedis</taxon>
        <taxon>Zoopagomycota</taxon>
        <taxon>Kickxellomycotina</taxon>
        <taxon>Kickxellomycetes</taxon>
        <taxon>Kickxellales</taxon>
        <taxon>Kickxellaceae</taxon>
        <taxon>Coemansia</taxon>
    </lineage>
</organism>
<feature type="chain" id="PRO_5040990238" evidence="1">
    <location>
        <begin position="17"/>
        <end position="183"/>
    </location>
</feature>
<evidence type="ECO:0000256" key="1">
    <source>
        <dbReference type="SAM" id="SignalP"/>
    </source>
</evidence>
<dbReference type="OrthoDB" id="4062651at2759"/>
<comment type="caution">
    <text evidence="2">The sequence shown here is derived from an EMBL/GenBank/DDBJ whole genome shotgun (WGS) entry which is preliminary data.</text>
</comment>
<proteinExistence type="predicted"/>
<dbReference type="EMBL" id="JANBUW010000014">
    <property type="protein sequence ID" value="KAJ2851325.1"/>
    <property type="molecule type" value="Genomic_DNA"/>
</dbReference>
<evidence type="ECO:0000313" key="3">
    <source>
        <dbReference type="Proteomes" id="UP001139887"/>
    </source>
</evidence>
<name>A0A9W8IH67_9FUNG</name>
<keyword evidence="1" id="KW-0732">Signal</keyword>
<protein>
    <submittedName>
        <fullName evidence="2">Uncharacterized protein</fullName>
    </submittedName>
</protein>
<sequence>MKIVFVSLVLAAVGLAQYEASTPPAAESTVAPMETMATQATTMPEISMPEISMPYGQMEQGDVYSLISRLMSFFDLSNVDASMTSMPVAMAHVYDPRSGKFVMLSTPVVKSGDAYYMPACPTGVMSKQSLGMSHNVADCGYGIQLTPMPSNTAALLFRILRTKVRVLLSLAKPSFWSKVQTSS</sequence>
<reference evidence="2" key="1">
    <citation type="submission" date="2022-07" db="EMBL/GenBank/DDBJ databases">
        <title>Phylogenomic reconstructions and comparative analyses of Kickxellomycotina fungi.</title>
        <authorList>
            <person name="Reynolds N.K."/>
            <person name="Stajich J.E."/>
            <person name="Barry K."/>
            <person name="Grigoriev I.V."/>
            <person name="Crous P."/>
            <person name="Smith M.E."/>
        </authorList>
    </citation>
    <scope>NUCLEOTIDE SEQUENCE</scope>
    <source>
        <strain evidence="2">NRRL 1566</strain>
    </source>
</reference>
<evidence type="ECO:0000313" key="2">
    <source>
        <dbReference type="EMBL" id="KAJ2851325.1"/>
    </source>
</evidence>
<dbReference type="Proteomes" id="UP001139887">
    <property type="component" value="Unassembled WGS sequence"/>
</dbReference>